<evidence type="ECO:0000256" key="9">
    <source>
        <dbReference type="ARBA" id="ARBA00023136"/>
    </source>
</evidence>
<evidence type="ECO:0000256" key="1">
    <source>
        <dbReference type="ARBA" id="ARBA00002672"/>
    </source>
</evidence>
<evidence type="ECO:0000313" key="11">
    <source>
        <dbReference type="EMBL" id="KTD22417.1"/>
    </source>
</evidence>
<keyword evidence="7 10" id="KW-0812">Transmembrane</keyword>
<dbReference type="PANTHER" id="PTHR36122">
    <property type="entry name" value="NICOTINAMIDE RIBOSIDE TRANSPORTER PNUC"/>
    <property type="match status" value="1"/>
</dbReference>
<evidence type="ECO:0000256" key="5">
    <source>
        <dbReference type="ARBA" id="ARBA00022448"/>
    </source>
</evidence>
<evidence type="ECO:0000256" key="6">
    <source>
        <dbReference type="ARBA" id="ARBA00022475"/>
    </source>
</evidence>
<gene>
    <name evidence="11" type="primary">pnuC</name>
    <name evidence="11" type="ORF">Llon_0635</name>
</gene>
<dbReference type="PANTHER" id="PTHR36122:SF2">
    <property type="entry name" value="NICOTINAMIDE RIBOSIDE TRANSPORTER PNUC"/>
    <property type="match status" value="1"/>
</dbReference>
<dbReference type="RefSeq" id="WP_058528648.1">
    <property type="nucleotide sequence ID" value="NZ_CAAAHZ010000007.1"/>
</dbReference>
<evidence type="ECO:0000256" key="4">
    <source>
        <dbReference type="ARBA" id="ARBA00017522"/>
    </source>
</evidence>
<keyword evidence="6" id="KW-1003">Cell membrane</keyword>
<dbReference type="AlphaFoldDB" id="A0A0W0VQM7"/>
<protein>
    <recommendedName>
        <fullName evidence="4">Nicotinamide riboside transporter PnuC</fullName>
    </recommendedName>
</protein>
<dbReference type="GO" id="GO:0034257">
    <property type="term" value="F:nicotinamide riboside transmembrane transporter activity"/>
    <property type="evidence" value="ECO:0007669"/>
    <property type="project" value="InterPro"/>
</dbReference>
<feature type="transmembrane region" description="Helical" evidence="10">
    <location>
        <begin position="87"/>
        <end position="105"/>
    </location>
</feature>
<dbReference type="OrthoDB" id="9791248at2"/>
<feature type="transmembrane region" description="Helical" evidence="10">
    <location>
        <begin position="159"/>
        <end position="179"/>
    </location>
</feature>
<dbReference type="EMBL" id="LNYK01000010">
    <property type="protein sequence ID" value="KTD22417.1"/>
    <property type="molecule type" value="Genomic_DNA"/>
</dbReference>
<dbReference type="InterPro" id="IPR006419">
    <property type="entry name" value="NMN_transpt_PnuC"/>
</dbReference>
<sequence length="188" mass="21805">MIYDFLGALASLISTYYFIRQDKRAWLIGLIATSLNGWLYWQNGIYADMCLESFYALTTGYGWYQWSKNKSHQQKHYLITKPSPKQALIVLLAVGIIFLLIYYILCFFHSTIAALDALTSSLSLVAQWLMCHKIITTWILWFVTDALYALIYIQKNLPAHVILMLLYMFLAISGYKIWLKSTSKENSL</sequence>
<keyword evidence="9 10" id="KW-0472">Membrane</keyword>
<reference evidence="11 12" key="1">
    <citation type="submission" date="2015-11" db="EMBL/GenBank/DDBJ databases">
        <title>Genomic analysis of 38 Legionella species identifies large and diverse effector repertoires.</title>
        <authorList>
            <person name="Burstein D."/>
            <person name="Amaro F."/>
            <person name="Zusman T."/>
            <person name="Lifshitz Z."/>
            <person name="Cohen O."/>
            <person name="Gilbert J.A."/>
            <person name="Pupko T."/>
            <person name="Shuman H.A."/>
            <person name="Segal G."/>
        </authorList>
    </citation>
    <scope>NUCLEOTIDE SEQUENCE [LARGE SCALE GENOMIC DNA]</scope>
    <source>
        <strain evidence="11 12">ATCC 49505</strain>
    </source>
</reference>
<dbReference type="Pfam" id="PF04973">
    <property type="entry name" value="NMN_transporter"/>
    <property type="match status" value="1"/>
</dbReference>
<proteinExistence type="inferred from homology"/>
<evidence type="ECO:0000256" key="7">
    <source>
        <dbReference type="ARBA" id="ARBA00022692"/>
    </source>
</evidence>
<evidence type="ECO:0000256" key="8">
    <source>
        <dbReference type="ARBA" id="ARBA00022989"/>
    </source>
</evidence>
<dbReference type="GO" id="GO:0005886">
    <property type="term" value="C:plasma membrane"/>
    <property type="evidence" value="ECO:0007669"/>
    <property type="project" value="UniProtKB-SubCell"/>
</dbReference>
<keyword evidence="8 10" id="KW-1133">Transmembrane helix</keyword>
<comment type="caution">
    <text evidence="11">The sequence shown here is derived from an EMBL/GenBank/DDBJ whole genome shotgun (WGS) entry which is preliminary data.</text>
</comment>
<evidence type="ECO:0000256" key="2">
    <source>
        <dbReference type="ARBA" id="ARBA00004651"/>
    </source>
</evidence>
<keyword evidence="12" id="KW-1185">Reference proteome</keyword>
<comment type="similarity">
    <text evidence="3">Belongs to the nicotinamide ribonucleoside (NR) uptake permease (TC 4.B.1) family.</text>
</comment>
<evidence type="ECO:0000313" key="12">
    <source>
        <dbReference type="Proteomes" id="UP000054997"/>
    </source>
</evidence>
<feature type="transmembrane region" description="Helical" evidence="10">
    <location>
        <begin position="24"/>
        <end position="40"/>
    </location>
</feature>
<name>A0A0W0VQM7_9GAMM</name>
<dbReference type="Proteomes" id="UP000054997">
    <property type="component" value="Unassembled WGS sequence"/>
</dbReference>
<dbReference type="NCBIfam" id="TIGR01528">
    <property type="entry name" value="NMN_trans_PnuC"/>
    <property type="match status" value="1"/>
</dbReference>
<organism evidence="11 12">
    <name type="scientific">Legionella londiniensis</name>
    <dbReference type="NCBI Taxonomy" id="45068"/>
    <lineage>
        <taxon>Bacteria</taxon>
        <taxon>Pseudomonadati</taxon>
        <taxon>Pseudomonadota</taxon>
        <taxon>Gammaproteobacteria</taxon>
        <taxon>Legionellales</taxon>
        <taxon>Legionellaceae</taxon>
        <taxon>Legionella</taxon>
    </lineage>
</organism>
<evidence type="ECO:0000256" key="10">
    <source>
        <dbReference type="SAM" id="Phobius"/>
    </source>
</evidence>
<dbReference type="PATRIC" id="fig|45068.5.peg.681"/>
<accession>A0A0W0VQM7</accession>
<comment type="function">
    <text evidence="1">Required for nicotinamide riboside transport across the inner membrane.</text>
</comment>
<keyword evidence="5" id="KW-0813">Transport</keyword>
<evidence type="ECO:0000256" key="3">
    <source>
        <dbReference type="ARBA" id="ARBA00006669"/>
    </source>
</evidence>
<dbReference type="STRING" id="45068.Llon_0635"/>
<comment type="subcellular location">
    <subcellularLocation>
        <location evidence="2">Cell membrane</location>
        <topology evidence="2">Multi-pass membrane protein</topology>
    </subcellularLocation>
</comment>